<comment type="caution">
    <text evidence="2">The sequence shown here is derived from an EMBL/GenBank/DDBJ whole genome shotgun (WGS) entry which is preliminary data.</text>
</comment>
<accession>A0ABS0DIB5</accession>
<dbReference type="Proteomes" id="UP000707731">
    <property type="component" value="Unassembled WGS sequence"/>
</dbReference>
<dbReference type="InterPro" id="IPR006440">
    <property type="entry name" value="Doc"/>
</dbReference>
<dbReference type="PANTHER" id="PTHR39426">
    <property type="entry name" value="HOMOLOGY TO DEATH-ON-CURING PROTEIN OF PHAGE P1"/>
    <property type="match status" value="1"/>
</dbReference>
<name>A0ABS0DIB5_9NOCA</name>
<evidence type="ECO:0000313" key="2">
    <source>
        <dbReference type="EMBL" id="MBF6358208.1"/>
    </source>
</evidence>
<organism evidence="2 3">
    <name type="scientific">Nocardia higoensis</name>
    <dbReference type="NCBI Taxonomy" id="228599"/>
    <lineage>
        <taxon>Bacteria</taxon>
        <taxon>Bacillati</taxon>
        <taxon>Actinomycetota</taxon>
        <taxon>Actinomycetes</taxon>
        <taxon>Mycobacteriales</taxon>
        <taxon>Nocardiaceae</taxon>
        <taxon>Nocardia</taxon>
    </lineage>
</organism>
<reference evidence="2 3" key="1">
    <citation type="submission" date="2020-10" db="EMBL/GenBank/DDBJ databases">
        <title>Identification of Nocardia species via Next-generation sequencing and recognition of intraspecies genetic diversity.</title>
        <authorList>
            <person name="Li P."/>
            <person name="Li P."/>
            <person name="Lu B."/>
        </authorList>
    </citation>
    <scope>NUCLEOTIDE SEQUENCE [LARGE SCALE GENOMIC DNA]</scope>
    <source>
        <strain evidence="2 3">BJ06-0143</strain>
    </source>
</reference>
<evidence type="ECO:0000313" key="3">
    <source>
        <dbReference type="Proteomes" id="UP000707731"/>
    </source>
</evidence>
<dbReference type="Gene3D" id="1.20.120.1870">
    <property type="entry name" value="Fic/DOC protein, Fido domain"/>
    <property type="match status" value="1"/>
</dbReference>
<dbReference type="InterPro" id="IPR003812">
    <property type="entry name" value="Fido"/>
</dbReference>
<protein>
    <submittedName>
        <fullName evidence="2">Fic family protein</fullName>
    </submittedName>
</protein>
<gene>
    <name evidence="2" type="ORF">IU449_27300</name>
</gene>
<proteinExistence type="predicted"/>
<sequence>MSNFALPVDGVIAINRQMTGSRHAILDLGKLENALAAPLAGFGGYYKHQTVLQRGAALLEGLARAHAFQDGNKRTAWTACNTYLSLWGSPLREVPPKIATDFVVDVVVYRHDNATISAWLVEQLA</sequence>
<evidence type="ECO:0000259" key="1">
    <source>
        <dbReference type="PROSITE" id="PS51459"/>
    </source>
</evidence>
<keyword evidence="3" id="KW-1185">Reference proteome</keyword>
<feature type="domain" description="Fido" evidence="1">
    <location>
        <begin position="6"/>
        <end position="122"/>
    </location>
</feature>
<dbReference type="Pfam" id="PF02661">
    <property type="entry name" value="Fic"/>
    <property type="match status" value="1"/>
</dbReference>
<dbReference type="PROSITE" id="PS51459">
    <property type="entry name" value="FIDO"/>
    <property type="match status" value="1"/>
</dbReference>
<dbReference type="EMBL" id="JADLQN010000010">
    <property type="protein sequence ID" value="MBF6358208.1"/>
    <property type="molecule type" value="Genomic_DNA"/>
</dbReference>
<dbReference type="PANTHER" id="PTHR39426:SF1">
    <property type="entry name" value="HOMOLOGY TO DEATH-ON-CURING PROTEIN OF PHAGE P1"/>
    <property type="match status" value="1"/>
</dbReference>
<dbReference type="RefSeq" id="WP_195005044.1">
    <property type="nucleotide sequence ID" value="NZ_JADLQN010000010.1"/>
</dbReference>
<dbReference type="SUPFAM" id="SSF140931">
    <property type="entry name" value="Fic-like"/>
    <property type="match status" value="1"/>
</dbReference>
<dbReference type="InterPro" id="IPR036597">
    <property type="entry name" value="Fido-like_dom_sf"/>
</dbReference>
<dbReference type="InterPro" id="IPR053737">
    <property type="entry name" value="Type_II_TA_Toxin"/>
</dbReference>